<sequence>MWITLATDEDQIEMRFLIWINNSGRAIDCAVLYPQSPNEHWMSAGSSDDSARIDRAIDCRAGSCTTYAREQAVKPHPLHLARLCARSRRSVLKAQHHPR</sequence>
<organism evidence="1 2">
    <name type="scientific">Danionella cerebrum</name>
    <dbReference type="NCBI Taxonomy" id="2873325"/>
    <lineage>
        <taxon>Eukaryota</taxon>
        <taxon>Metazoa</taxon>
        <taxon>Chordata</taxon>
        <taxon>Craniata</taxon>
        <taxon>Vertebrata</taxon>
        <taxon>Euteleostomi</taxon>
        <taxon>Actinopterygii</taxon>
        <taxon>Neopterygii</taxon>
        <taxon>Teleostei</taxon>
        <taxon>Ostariophysi</taxon>
        <taxon>Cypriniformes</taxon>
        <taxon>Danionidae</taxon>
        <taxon>Danioninae</taxon>
        <taxon>Danionella</taxon>
    </lineage>
</organism>
<gene>
    <name evidence="1" type="ORF">DNTS_018034</name>
</gene>
<proteinExistence type="predicted"/>
<evidence type="ECO:0000313" key="1">
    <source>
        <dbReference type="EMBL" id="TRY65880.1"/>
    </source>
</evidence>
<keyword evidence="2" id="KW-1185">Reference proteome</keyword>
<protein>
    <submittedName>
        <fullName evidence="1">Uncharacterized protein</fullName>
    </submittedName>
</protein>
<evidence type="ECO:0000313" key="2">
    <source>
        <dbReference type="Proteomes" id="UP000316079"/>
    </source>
</evidence>
<name>A0A553NKD0_9TELE</name>
<dbReference type="AlphaFoldDB" id="A0A553NKD0"/>
<dbReference type="EMBL" id="SRMA01026893">
    <property type="protein sequence ID" value="TRY65880.1"/>
    <property type="molecule type" value="Genomic_DNA"/>
</dbReference>
<accession>A0A553NKD0</accession>
<comment type="caution">
    <text evidence="1">The sequence shown here is derived from an EMBL/GenBank/DDBJ whole genome shotgun (WGS) entry which is preliminary data.</text>
</comment>
<dbReference type="Proteomes" id="UP000316079">
    <property type="component" value="Unassembled WGS sequence"/>
</dbReference>
<reference evidence="1 2" key="1">
    <citation type="journal article" date="2019" name="Sci. Data">
        <title>Hybrid genome assembly and annotation of Danionella translucida.</title>
        <authorList>
            <person name="Kadobianskyi M."/>
            <person name="Schulze L."/>
            <person name="Schuelke M."/>
            <person name="Judkewitz B."/>
        </authorList>
    </citation>
    <scope>NUCLEOTIDE SEQUENCE [LARGE SCALE GENOMIC DNA]</scope>
    <source>
        <strain evidence="1 2">Bolton</strain>
    </source>
</reference>